<name>A0AAQ4D9Q7_AMBAM</name>
<dbReference type="AlphaFoldDB" id="A0AAQ4D9Q7"/>
<feature type="transmembrane region" description="Helical" evidence="2">
    <location>
        <begin position="21"/>
        <end position="46"/>
    </location>
</feature>
<dbReference type="Proteomes" id="UP001321473">
    <property type="component" value="Unassembled WGS sequence"/>
</dbReference>
<evidence type="ECO:0000313" key="3">
    <source>
        <dbReference type="EMBL" id="KAK8759197.1"/>
    </source>
</evidence>
<keyword evidence="4" id="KW-1185">Reference proteome</keyword>
<proteinExistence type="predicted"/>
<evidence type="ECO:0000256" key="1">
    <source>
        <dbReference type="SAM" id="MobiDB-lite"/>
    </source>
</evidence>
<dbReference type="EMBL" id="JARKHS020033348">
    <property type="protein sequence ID" value="KAK8759197.1"/>
    <property type="molecule type" value="Genomic_DNA"/>
</dbReference>
<keyword evidence="2" id="KW-0812">Transmembrane</keyword>
<feature type="compositionally biased region" description="Basic and acidic residues" evidence="1">
    <location>
        <begin position="104"/>
        <end position="123"/>
    </location>
</feature>
<keyword evidence="2" id="KW-0472">Membrane</keyword>
<feature type="compositionally biased region" description="Low complexity" evidence="1">
    <location>
        <begin position="63"/>
        <end position="77"/>
    </location>
</feature>
<gene>
    <name evidence="3" type="ORF">V5799_003183</name>
</gene>
<accession>A0AAQ4D9Q7</accession>
<comment type="caution">
    <text evidence="3">The sequence shown here is derived from an EMBL/GenBank/DDBJ whole genome shotgun (WGS) entry which is preliminary data.</text>
</comment>
<evidence type="ECO:0000256" key="2">
    <source>
        <dbReference type="SAM" id="Phobius"/>
    </source>
</evidence>
<reference evidence="3 4" key="1">
    <citation type="journal article" date="2023" name="Arcadia Sci">
        <title>De novo assembly of a long-read Amblyomma americanum tick genome.</title>
        <authorList>
            <person name="Chou S."/>
            <person name="Poskanzer K.E."/>
            <person name="Rollins M."/>
            <person name="Thuy-Boun P.S."/>
        </authorList>
    </citation>
    <scope>NUCLEOTIDE SEQUENCE [LARGE SCALE GENOMIC DNA]</scope>
    <source>
        <strain evidence="3">F_SG_1</strain>
        <tissue evidence="3">Salivary glands</tissue>
    </source>
</reference>
<protein>
    <submittedName>
        <fullName evidence="3">Uncharacterized protein</fullName>
    </submittedName>
</protein>
<organism evidence="3 4">
    <name type="scientific">Amblyomma americanum</name>
    <name type="common">Lone star tick</name>
    <dbReference type="NCBI Taxonomy" id="6943"/>
    <lineage>
        <taxon>Eukaryota</taxon>
        <taxon>Metazoa</taxon>
        <taxon>Ecdysozoa</taxon>
        <taxon>Arthropoda</taxon>
        <taxon>Chelicerata</taxon>
        <taxon>Arachnida</taxon>
        <taxon>Acari</taxon>
        <taxon>Parasitiformes</taxon>
        <taxon>Ixodida</taxon>
        <taxon>Ixodoidea</taxon>
        <taxon>Ixodidae</taxon>
        <taxon>Amblyomminae</taxon>
        <taxon>Amblyomma</taxon>
    </lineage>
</organism>
<feature type="region of interest" description="Disordered" evidence="1">
    <location>
        <begin position="63"/>
        <end position="88"/>
    </location>
</feature>
<evidence type="ECO:0000313" key="4">
    <source>
        <dbReference type="Proteomes" id="UP001321473"/>
    </source>
</evidence>
<sequence>MAAAAPQVLHRRCKRSTSAGFGLALYACAVLSGSLTMAAIAAVLVVPEFVRALHDAQERHDAAAASTTVASSSRQTSLSSGEDALPKVADGAHGANFVVETEIAEAKKAPEDDADRDSRRRNESSSPVVAGGDASALLL</sequence>
<keyword evidence="2" id="KW-1133">Transmembrane helix</keyword>
<feature type="region of interest" description="Disordered" evidence="1">
    <location>
        <begin position="100"/>
        <end position="139"/>
    </location>
</feature>